<gene>
    <name evidence="2" type="ORF">H4683_002732</name>
</gene>
<evidence type="ECO:0000259" key="1">
    <source>
        <dbReference type="Pfam" id="PF01243"/>
    </source>
</evidence>
<dbReference type="Pfam" id="PF01243">
    <property type="entry name" value="PNPOx_N"/>
    <property type="match status" value="1"/>
</dbReference>
<dbReference type="EMBL" id="JADBEL010000015">
    <property type="protein sequence ID" value="MBE1555612.1"/>
    <property type="molecule type" value="Genomic_DNA"/>
</dbReference>
<dbReference type="PANTHER" id="PTHR34818">
    <property type="entry name" value="PROTEIN BLI-3"/>
    <property type="match status" value="1"/>
</dbReference>
<organism evidence="2 3">
    <name type="scientific">Sporosarcina limicola</name>
    <dbReference type="NCBI Taxonomy" id="34101"/>
    <lineage>
        <taxon>Bacteria</taxon>
        <taxon>Bacillati</taxon>
        <taxon>Bacillota</taxon>
        <taxon>Bacilli</taxon>
        <taxon>Bacillales</taxon>
        <taxon>Caryophanaceae</taxon>
        <taxon>Sporosarcina</taxon>
    </lineage>
</organism>
<dbReference type="InterPro" id="IPR012349">
    <property type="entry name" value="Split_barrel_FMN-bd"/>
</dbReference>
<dbReference type="AlphaFoldDB" id="A0A927MMG9"/>
<dbReference type="SUPFAM" id="SSF50475">
    <property type="entry name" value="FMN-binding split barrel"/>
    <property type="match status" value="1"/>
</dbReference>
<accession>A0A927MMG9</accession>
<sequence>MAKSAKDIALKILNESIIGTMATIQGSKPHSRYMTFFNDEFIIYTATSKRTHKVEEVQKNPNTHILLGYEGNGFGDAFLEIEGIVEESQEETMKEKVWNKLLKGWFDGPDDPNFIILKIIPTQIRVMNKKGKEPQIVEF</sequence>
<dbReference type="RefSeq" id="WP_192599315.1">
    <property type="nucleotide sequence ID" value="NZ_JADBEL010000015.1"/>
</dbReference>
<dbReference type="Proteomes" id="UP000658225">
    <property type="component" value="Unassembled WGS sequence"/>
</dbReference>
<dbReference type="PANTHER" id="PTHR34818:SF1">
    <property type="entry name" value="PROTEIN BLI-3"/>
    <property type="match status" value="1"/>
</dbReference>
<proteinExistence type="predicted"/>
<protein>
    <submittedName>
        <fullName evidence="2">General stress protein 26</fullName>
    </submittedName>
</protein>
<dbReference type="InterPro" id="IPR052917">
    <property type="entry name" value="Stress-Dev_Protein"/>
</dbReference>
<evidence type="ECO:0000313" key="3">
    <source>
        <dbReference type="Proteomes" id="UP000658225"/>
    </source>
</evidence>
<keyword evidence="3" id="KW-1185">Reference proteome</keyword>
<name>A0A927MMG9_9BACL</name>
<feature type="domain" description="Pyridoxamine 5'-phosphate oxidase N-terminal" evidence="1">
    <location>
        <begin position="11"/>
        <end position="127"/>
    </location>
</feature>
<comment type="caution">
    <text evidence="2">The sequence shown here is derived from an EMBL/GenBank/DDBJ whole genome shotgun (WGS) entry which is preliminary data.</text>
</comment>
<reference evidence="2" key="1">
    <citation type="submission" date="2020-10" db="EMBL/GenBank/DDBJ databases">
        <title>Genomic Encyclopedia of Type Strains, Phase IV (KMG-IV): sequencing the most valuable type-strain genomes for metagenomic binning, comparative biology and taxonomic classification.</title>
        <authorList>
            <person name="Goeker M."/>
        </authorList>
    </citation>
    <scope>NUCLEOTIDE SEQUENCE</scope>
    <source>
        <strain evidence="2">DSM 13886</strain>
    </source>
</reference>
<dbReference type="InterPro" id="IPR011576">
    <property type="entry name" value="Pyridox_Oxase_N"/>
</dbReference>
<dbReference type="Gene3D" id="2.30.110.10">
    <property type="entry name" value="Electron Transport, Fmn-binding Protein, Chain A"/>
    <property type="match status" value="1"/>
</dbReference>
<evidence type="ECO:0000313" key="2">
    <source>
        <dbReference type="EMBL" id="MBE1555612.1"/>
    </source>
</evidence>